<evidence type="ECO:0000256" key="1">
    <source>
        <dbReference type="ARBA" id="ARBA00004141"/>
    </source>
</evidence>
<dbReference type="InterPro" id="IPR017452">
    <property type="entry name" value="GPCR_Rhodpsn_7TM"/>
</dbReference>
<evidence type="ECO:0000256" key="8">
    <source>
        <dbReference type="SAM" id="Phobius"/>
    </source>
</evidence>
<dbReference type="SUPFAM" id="SSF81321">
    <property type="entry name" value="Family A G protein-coupled receptor-like"/>
    <property type="match status" value="1"/>
</dbReference>
<feature type="transmembrane region" description="Helical" evidence="8">
    <location>
        <begin position="48"/>
        <end position="70"/>
    </location>
</feature>
<keyword evidence="4" id="KW-0297">G-protein coupled receptor</keyword>
<evidence type="ECO:0000256" key="3">
    <source>
        <dbReference type="ARBA" id="ARBA00022989"/>
    </source>
</evidence>
<feature type="transmembrane region" description="Helical" evidence="8">
    <location>
        <begin position="79"/>
        <end position="98"/>
    </location>
</feature>
<name>A0A6P8ISL8_ACTTE</name>
<dbReference type="OrthoDB" id="5974203at2759"/>
<feature type="domain" description="G-protein coupled receptors family 1 profile" evidence="9">
    <location>
        <begin position="61"/>
        <end position="321"/>
    </location>
</feature>
<dbReference type="AlphaFoldDB" id="A0A6P8ISL8"/>
<evidence type="ECO:0000256" key="4">
    <source>
        <dbReference type="ARBA" id="ARBA00023040"/>
    </source>
</evidence>
<dbReference type="InterPro" id="IPR000276">
    <property type="entry name" value="GPCR_Rhodpsn"/>
</dbReference>
<protein>
    <submittedName>
        <fullName evidence="11">Bombesin receptor subtype-3-like</fullName>
    </submittedName>
</protein>
<dbReference type="RefSeq" id="XP_031570186.1">
    <property type="nucleotide sequence ID" value="XM_031714326.1"/>
</dbReference>
<feature type="transmembrane region" description="Helical" evidence="8">
    <location>
        <begin position="302"/>
        <end position="324"/>
    </location>
</feature>
<evidence type="ECO:0000256" key="2">
    <source>
        <dbReference type="ARBA" id="ARBA00022692"/>
    </source>
</evidence>
<dbReference type="KEGG" id="aten:116304570"/>
<proteinExistence type="predicted"/>
<accession>A0A6P8ISL8</accession>
<keyword evidence="7" id="KW-0807">Transducer</keyword>
<evidence type="ECO:0000256" key="6">
    <source>
        <dbReference type="ARBA" id="ARBA00023170"/>
    </source>
</evidence>
<comment type="subcellular location">
    <subcellularLocation>
        <location evidence="1">Membrane</location>
        <topology evidence="1">Multi-pass membrane protein</topology>
    </subcellularLocation>
</comment>
<keyword evidence="3 8" id="KW-1133">Transmembrane helix</keyword>
<organism evidence="10 11">
    <name type="scientific">Actinia tenebrosa</name>
    <name type="common">Australian red waratah sea anemone</name>
    <dbReference type="NCBI Taxonomy" id="6105"/>
    <lineage>
        <taxon>Eukaryota</taxon>
        <taxon>Metazoa</taxon>
        <taxon>Cnidaria</taxon>
        <taxon>Anthozoa</taxon>
        <taxon>Hexacorallia</taxon>
        <taxon>Actiniaria</taxon>
        <taxon>Actiniidae</taxon>
        <taxon>Actinia</taxon>
    </lineage>
</organism>
<dbReference type="GeneID" id="116304570"/>
<feature type="transmembrane region" description="Helical" evidence="8">
    <location>
        <begin position="164"/>
        <end position="183"/>
    </location>
</feature>
<evidence type="ECO:0000256" key="7">
    <source>
        <dbReference type="ARBA" id="ARBA00023224"/>
    </source>
</evidence>
<dbReference type="GO" id="GO:0004930">
    <property type="term" value="F:G protein-coupled receptor activity"/>
    <property type="evidence" value="ECO:0007669"/>
    <property type="project" value="UniProtKB-KW"/>
</dbReference>
<sequence>MTANQSQNDSQKLLNYNDYPPNIQTSGLRIGKCEDLSADTTSEWVSKVVALVFIFLFCLTLNSIVILLVYKTKKLHKDMCYLIVNMAFSDMLVMALGLEEWLNILFTESRSWKIGGYFGTISCKVVTLLRFVAPMVSITTLIVISMERLRAVLSPIRVQPIRRLLFWCLVGLSWLFPSAIYSYTLYAFDIITYEGDVYCYDVDLDRRGWIIYHFVFYAILILLFILLVSLNLTIIKKLHTSHIAVSLPENEKKKRMQKFVRAVAMVACCSVLFVVCWGPRNFLRFLDHLAVVRFDYCLSKNFFFVIDFLFYLNFSLSPIVYFVFLKDFSDAFRQITPWKN</sequence>
<evidence type="ECO:0000256" key="5">
    <source>
        <dbReference type="ARBA" id="ARBA00023136"/>
    </source>
</evidence>
<feature type="transmembrane region" description="Helical" evidence="8">
    <location>
        <begin position="210"/>
        <end position="232"/>
    </location>
</feature>
<keyword evidence="6" id="KW-0675">Receptor</keyword>
<evidence type="ECO:0000313" key="11">
    <source>
        <dbReference type="RefSeq" id="XP_031570186.1"/>
    </source>
</evidence>
<evidence type="ECO:0000259" key="9">
    <source>
        <dbReference type="PROSITE" id="PS50262"/>
    </source>
</evidence>
<feature type="transmembrane region" description="Helical" evidence="8">
    <location>
        <begin position="262"/>
        <end position="282"/>
    </location>
</feature>
<keyword evidence="10" id="KW-1185">Reference proteome</keyword>
<dbReference type="Proteomes" id="UP000515163">
    <property type="component" value="Unplaced"/>
</dbReference>
<dbReference type="PROSITE" id="PS50262">
    <property type="entry name" value="G_PROTEIN_RECEP_F1_2"/>
    <property type="match status" value="1"/>
</dbReference>
<feature type="transmembrane region" description="Helical" evidence="8">
    <location>
        <begin position="118"/>
        <end position="144"/>
    </location>
</feature>
<dbReference type="GO" id="GO:0016020">
    <property type="term" value="C:membrane"/>
    <property type="evidence" value="ECO:0007669"/>
    <property type="project" value="UniProtKB-SubCell"/>
</dbReference>
<dbReference type="Gene3D" id="1.20.1070.10">
    <property type="entry name" value="Rhodopsin 7-helix transmembrane proteins"/>
    <property type="match status" value="1"/>
</dbReference>
<dbReference type="Pfam" id="PF00001">
    <property type="entry name" value="7tm_1"/>
    <property type="match status" value="1"/>
</dbReference>
<dbReference type="PANTHER" id="PTHR24243:SF208">
    <property type="entry name" value="PYROKININ-1 RECEPTOR"/>
    <property type="match status" value="1"/>
</dbReference>
<dbReference type="PANTHER" id="PTHR24243">
    <property type="entry name" value="G-PROTEIN COUPLED RECEPTOR"/>
    <property type="match status" value="1"/>
</dbReference>
<evidence type="ECO:0000313" key="10">
    <source>
        <dbReference type="Proteomes" id="UP000515163"/>
    </source>
</evidence>
<keyword evidence="5 8" id="KW-0472">Membrane</keyword>
<gene>
    <name evidence="11" type="primary">LOC116304570</name>
</gene>
<dbReference type="InParanoid" id="A0A6P8ISL8"/>
<reference evidence="11" key="1">
    <citation type="submission" date="2025-08" db="UniProtKB">
        <authorList>
            <consortium name="RefSeq"/>
        </authorList>
    </citation>
    <scope>IDENTIFICATION</scope>
    <source>
        <tissue evidence="11">Tentacle</tissue>
    </source>
</reference>
<dbReference type="CDD" id="cd00637">
    <property type="entry name" value="7tm_classA_rhodopsin-like"/>
    <property type="match status" value="1"/>
</dbReference>
<dbReference type="PRINTS" id="PR00237">
    <property type="entry name" value="GPCRRHODOPSN"/>
</dbReference>
<keyword evidence="2 8" id="KW-0812">Transmembrane</keyword>